<proteinExistence type="inferred from homology"/>
<keyword evidence="2 7" id="KW-0853">WD repeat</keyword>
<evidence type="ECO:0000256" key="6">
    <source>
        <dbReference type="ARBA" id="ARBA00023306"/>
    </source>
</evidence>
<feature type="domain" description="CDC20/Fizzy WD40" evidence="9">
    <location>
        <begin position="189"/>
        <end position="485"/>
    </location>
</feature>
<feature type="region of interest" description="Disordered" evidence="8">
    <location>
        <begin position="99"/>
        <end position="118"/>
    </location>
</feature>
<dbReference type="EMBL" id="CATQJA010002709">
    <property type="protein sequence ID" value="CAJ0586708.1"/>
    <property type="molecule type" value="Genomic_DNA"/>
</dbReference>
<dbReference type="Pfam" id="PF24807">
    <property type="entry name" value="WD40_CDC20-Fz"/>
    <property type="match status" value="1"/>
</dbReference>
<evidence type="ECO:0000256" key="3">
    <source>
        <dbReference type="ARBA" id="ARBA00022618"/>
    </source>
</evidence>
<dbReference type="InterPro" id="IPR056150">
    <property type="entry name" value="WD40_CDC20-Fz"/>
</dbReference>
<dbReference type="SUPFAM" id="SSF50978">
    <property type="entry name" value="WD40 repeat-like"/>
    <property type="match status" value="1"/>
</dbReference>
<comment type="caution">
    <text evidence="10">The sequence shown here is derived from an EMBL/GenBank/DDBJ whole genome shotgun (WGS) entry which is preliminary data.</text>
</comment>
<organism evidence="10 11">
    <name type="scientific">Mesorhabditis spiculigera</name>
    <dbReference type="NCBI Taxonomy" id="96644"/>
    <lineage>
        <taxon>Eukaryota</taxon>
        <taxon>Metazoa</taxon>
        <taxon>Ecdysozoa</taxon>
        <taxon>Nematoda</taxon>
        <taxon>Chromadorea</taxon>
        <taxon>Rhabditida</taxon>
        <taxon>Rhabditina</taxon>
        <taxon>Rhabditomorpha</taxon>
        <taxon>Rhabditoidea</taxon>
        <taxon>Rhabditidae</taxon>
        <taxon>Mesorhabditinae</taxon>
        <taxon>Mesorhabditis</taxon>
    </lineage>
</organism>
<evidence type="ECO:0000256" key="4">
    <source>
        <dbReference type="ARBA" id="ARBA00022737"/>
    </source>
</evidence>
<dbReference type="PROSITE" id="PS50294">
    <property type="entry name" value="WD_REPEATS_REGION"/>
    <property type="match status" value="2"/>
</dbReference>
<dbReference type="GO" id="GO:0051301">
    <property type="term" value="P:cell division"/>
    <property type="evidence" value="ECO:0007669"/>
    <property type="project" value="UniProtKB-KW"/>
</dbReference>
<dbReference type="GO" id="GO:0005680">
    <property type="term" value="C:anaphase-promoting complex"/>
    <property type="evidence" value="ECO:0007669"/>
    <property type="project" value="TreeGrafter"/>
</dbReference>
<dbReference type="GO" id="GO:0010997">
    <property type="term" value="F:anaphase-promoting complex binding"/>
    <property type="evidence" value="ECO:0007669"/>
    <property type="project" value="InterPro"/>
</dbReference>
<dbReference type="CDD" id="cd00200">
    <property type="entry name" value="WD40"/>
    <property type="match status" value="1"/>
</dbReference>
<dbReference type="InterPro" id="IPR001680">
    <property type="entry name" value="WD40_rpt"/>
</dbReference>
<feature type="compositionally biased region" description="Polar residues" evidence="8">
    <location>
        <begin position="34"/>
        <end position="47"/>
    </location>
</feature>
<dbReference type="Gene3D" id="2.130.10.10">
    <property type="entry name" value="YVTN repeat-like/Quinoprotein amine dehydrogenase"/>
    <property type="match status" value="1"/>
</dbReference>
<dbReference type="InterPro" id="IPR036322">
    <property type="entry name" value="WD40_repeat_dom_sf"/>
</dbReference>
<feature type="compositionally biased region" description="Polar residues" evidence="8">
    <location>
        <begin position="1"/>
        <end position="14"/>
    </location>
</feature>
<sequence length="511" mass="56067">MAFRQQNSTATTPVSKMMRGLGEVSLGKTPGSAGRNTKFSKTPTGAFNNRRPLGRRELTPSRSNANAAQRFDGDRMIPSRCASQLELASFLHSQSLANETMNTSKSAPTSPSKEELEKRKFMKMMRVKSSSDLGGAEDQDRILVFRKNNAPLPPVGHMNTKVLFTTCVQPSSTVKKSSRQIPSMADRILDAPNLVDDYYTELIDWGEGGLLAAALGSELYLWNPDSGDISVLIDQDSAEDMITAAKWSNEGRFLAVGGESGVIRLFDPSKGKELRKLTAPRLCRATCMAWKDHMLSIGYKSGQVVSHDVRIKESVVGVLEGHSQPVCGVHWSPDGAQFATGGSDNLVHVWDSSRVTARGQTPTYVLNDHTASVKAVQFSNFKRGLLATGGGTTDPTVKLWDTMTGALTKTIKVDSQVTAIRFNKDYKEMIVGLGRTANTLKIFKHPNYQEIANIAGHTDRVLGLSMSPCGQYVMSASADETLRLWHLFKVDKSTQRLQHHRSKLSTLEAMR</sequence>
<evidence type="ECO:0000259" key="9">
    <source>
        <dbReference type="Pfam" id="PF24807"/>
    </source>
</evidence>
<dbReference type="InterPro" id="IPR015943">
    <property type="entry name" value="WD40/YVTN_repeat-like_dom_sf"/>
</dbReference>
<accession>A0AA36DGA2</accession>
<dbReference type="GO" id="GO:1905786">
    <property type="term" value="P:positive regulation of anaphase-promoting complex-dependent catabolic process"/>
    <property type="evidence" value="ECO:0007669"/>
    <property type="project" value="TreeGrafter"/>
</dbReference>
<evidence type="ECO:0000256" key="8">
    <source>
        <dbReference type="SAM" id="MobiDB-lite"/>
    </source>
</evidence>
<dbReference type="PANTHER" id="PTHR19918:SF8">
    <property type="entry name" value="FI02843P"/>
    <property type="match status" value="1"/>
</dbReference>
<feature type="compositionally biased region" description="Polar residues" evidence="8">
    <location>
        <begin position="99"/>
        <end position="111"/>
    </location>
</feature>
<protein>
    <recommendedName>
        <fullName evidence="9">CDC20/Fizzy WD40 domain-containing protein</fullName>
    </recommendedName>
</protein>
<evidence type="ECO:0000256" key="5">
    <source>
        <dbReference type="ARBA" id="ARBA00022776"/>
    </source>
</evidence>
<dbReference type="SMART" id="SM00320">
    <property type="entry name" value="WD40"/>
    <property type="match status" value="6"/>
</dbReference>
<comment type="similarity">
    <text evidence="1">Belongs to the WD repeat CDC20/Fizzy family.</text>
</comment>
<keyword evidence="3" id="KW-0132">Cell division</keyword>
<evidence type="ECO:0000256" key="7">
    <source>
        <dbReference type="PROSITE-ProRule" id="PRU00221"/>
    </source>
</evidence>
<dbReference type="PROSITE" id="PS50082">
    <property type="entry name" value="WD_REPEATS_2"/>
    <property type="match status" value="2"/>
</dbReference>
<evidence type="ECO:0000313" key="11">
    <source>
        <dbReference type="Proteomes" id="UP001177023"/>
    </source>
</evidence>
<dbReference type="Proteomes" id="UP001177023">
    <property type="component" value="Unassembled WGS sequence"/>
</dbReference>
<keyword evidence="6" id="KW-0131">Cell cycle</keyword>
<feature type="non-terminal residue" evidence="10">
    <location>
        <position position="511"/>
    </location>
</feature>
<evidence type="ECO:0000256" key="1">
    <source>
        <dbReference type="ARBA" id="ARBA00006445"/>
    </source>
</evidence>
<keyword evidence="4" id="KW-0677">Repeat</keyword>
<feature type="repeat" description="WD" evidence="7">
    <location>
        <begin position="454"/>
        <end position="487"/>
    </location>
</feature>
<reference evidence="10" key="1">
    <citation type="submission" date="2023-06" db="EMBL/GenBank/DDBJ databases">
        <authorList>
            <person name="Delattre M."/>
        </authorList>
    </citation>
    <scope>NUCLEOTIDE SEQUENCE</scope>
    <source>
        <strain evidence="10">AF72</strain>
    </source>
</reference>
<dbReference type="AlphaFoldDB" id="A0AA36DGA2"/>
<feature type="repeat" description="WD" evidence="7">
    <location>
        <begin position="319"/>
        <end position="351"/>
    </location>
</feature>
<feature type="region of interest" description="Disordered" evidence="8">
    <location>
        <begin position="1"/>
        <end position="66"/>
    </location>
</feature>
<evidence type="ECO:0000256" key="2">
    <source>
        <dbReference type="ARBA" id="ARBA00022574"/>
    </source>
</evidence>
<evidence type="ECO:0000313" key="10">
    <source>
        <dbReference type="EMBL" id="CAJ0586708.1"/>
    </source>
</evidence>
<dbReference type="GO" id="GO:1990757">
    <property type="term" value="F:ubiquitin ligase activator activity"/>
    <property type="evidence" value="ECO:0007669"/>
    <property type="project" value="TreeGrafter"/>
</dbReference>
<keyword evidence="11" id="KW-1185">Reference proteome</keyword>
<dbReference type="GO" id="GO:0031145">
    <property type="term" value="P:anaphase-promoting complex-dependent catabolic process"/>
    <property type="evidence" value="ECO:0007669"/>
    <property type="project" value="TreeGrafter"/>
</dbReference>
<keyword evidence="5" id="KW-0498">Mitosis</keyword>
<dbReference type="InterPro" id="IPR033010">
    <property type="entry name" value="Cdc20/Fizzy"/>
</dbReference>
<gene>
    <name evidence="10" type="ORF">MSPICULIGERA_LOCUS24697</name>
</gene>
<dbReference type="PANTHER" id="PTHR19918">
    <property type="entry name" value="CELL DIVISION CYCLE 20 CDC20 FIZZY -RELATED"/>
    <property type="match status" value="1"/>
</dbReference>
<name>A0AA36DGA2_9BILA</name>